<evidence type="ECO:0000256" key="2">
    <source>
        <dbReference type="ARBA" id="ARBA00004651"/>
    </source>
</evidence>
<protein>
    <submittedName>
        <fullName evidence="15">Cytochrome b561</fullName>
    </submittedName>
</protein>
<comment type="similarity">
    <text evidence="12">Belongs to the cytochrome b561 family.</text>
</comment>
<dbReference type="SUPFAM" id="SSF81342">
    <property type="entry name" value="Transmembrane di-heme cytochromes"/>
    <property type="match status" value="1"/>
</dbReference>
<evidence type="ECO:0000256" key="12">
    <source>
        <dbReference type="ARBA" id="ARBA00037975"/>
    </source>
</evidence>
<accession>A0ABU1JQA9</accession>
<proteinExistence type="inferred from homology"/>
<dbReference type="RefSeq" id="WP_309794968.1">
    <property type="nucleotide sequence ID" value="NZ_JAVDPW010000005.1"/>
</dbReference>
<evidence type="ECO:0000256" key="3">
    <source>
        <dbReference type="ARBA" id="ARBA00022448"/>
    </source>
</evidence>
<feature type="transmembrane region" description="Helical" evidence="13">
    <location>
        <begin position="55"/>
        <end position="79"/>
    </location>
</feature>
<gene>
    <name evidence="15" type="ORF">E9232_003028</name>
</gene>
<sequence>MTADTPSMPAAARPQGRYDTTTIVLHWLTAVLVVVMFALPQIWQQFERRTPPRLWLIDLHFSLGITLAGLLLVRILWRAALGGRLPQVGPGPARVASRIVHLAFYILLPAQVTLGVLLRWAQQQPLPYFGLFVIPDPFAMPLDARTVLGLLHEWNAWVIIVLSGGHAAAALLHHYVLRDGLLLRMTPKR</sequence>
<comment type="subcellular location">
    <subcellularLocation>
        <location evidence="2">Cell membrane</location>
        <topology evidence="2">Multi-pass membrane protein</topology>
    </subcellularLocation>
</comment>
<keyword evidence="10" id="KW-0408">Iron</keyword>
<name>A0ABU1JQA9_9PROT</name>
<evidence type="ECO:0000256" key="13">
    <source>
        <dbReference type="SAM" id="Phobius"/>
    </source>
</evidence>
<keyword evidence="9 13" id="KW-1133">Transmembrane helix</keyword>
<feature type="transmembrane region" description="Helical" evidence="13">
    <location>
        <begin position="154"/>
        <end position="177"/>
    </location>
</feature>
<evidence type="ECO:0000256" key="9">
    <source>
        <dbReference type="ARBA" id="ARBA00022989"/>
    </source>
</evidence>
<dbReference type="Gene3D" id="1.20.950.20">
    <property type="entry name" value="Transmembrane di-heme cytochromes, Chain C"/>
    <property type="match status" value="1"/>
</dbReference>
<dbReference type="EMBL" id="JAVDPW010000005">
    <property type="protein sequence ID" value="MDR6290502.1"/>
    <property type="molecule type" value="Genomic_DNA"/>
</dbReference>
<evidence type="ECO:0000256" key="8">
    <source>
        <dbReference type="ARBA" id="ARBA00022982"/>
    </source>
</evidence>
<evidence type="ECO:0000256" key="10">
    <source>
        <dbReference type="ARBA" id="ARBA00023004"/>
    </source>
</evidence>
<keyword evidence="8" id="KW-0249">Electron transport</keyword>
<evidence type="ECO:0000256" key="4">
    <source>
        <dbReference type="ARBA" id="ARBA00022475"/>
    </source>
</evidence>
<dbReference type="PANTHER" id="PTHR30529:SF3">
    <property type="entry name" value="CYTOCHROME B561 HOMOLOG 1"/>
    <property type="match status" value="1"/>
</dbReference>
<dbReference type="PANTHER" id="PTHR30529">
    <property type="entry name" value="CYTOCHROME B561"/>
    <property type="match status" value="1"/>
</dbReference>
<keyword evidence="16" id="KW-1185">Reference proteome</keyword>
<keyword evidence="3" id="KW-0813">Transport</keyword>
<evidence type="ECO:0000313" key="16">
    <source>
        <dbReference type="Proteomes" id="UP001262410"/>
    </source>
</evidence>
<dbReference type="Proteomes" id="UP001262410">
    <property type="component" value="Unassembled WGS sequence"/>
</dbReference>
<evidence type="ECO:0000256" key="1">
    <source>
        <dbReference type="ARBA" id="ARBA00001970"/>
    </source>
</evidence>
<organism evidence="15 16">
    <name type="scientific">Inquilinus ginsengisoli</name>
    <dbReference type="NCBI Taxonomy" id="363840"/>
    <lineage>
        <taxon>Bacteria</taxon>
        <taxon>Pseudomonadati</taxon>
        <taxon>Pseudomonadota</taxon>
        <taxon>Alphaproteobacteria</taxon>
        <taxon>Rhodospirillales</taxon>
        <taxon>Rhodospirillaceae</taxon>
        <taxon>Inquilinus</taxon>
    </lineage>
</organism>
<evidence type="ECO:0000256" key="5">
    <source>
        <dbReference type="ARBA" id="ARBA00022617"/>
    </source>
</evidence>
<keyword evidence="7" id="KW-0479">Metal-binding</keyword>
<evidence type="ECO:0000259" key="14">
    <source>
        <dbReference type="Pfam" id="PF01292"/>
    </source>
</evidence>
<dbReference type="InterPro" id="IPR016174">
    <property type="entry name" value="Di-haem_cyt_TM"/>
</dbReference>
<evidence type="ECO:0000313" key="15">
    <source>
        <dbReference type="EMBL" id="MDR6290502.1"/>
    </source>
</evidence>
<comment type="caution">
    <text evidence="15">The sequence shown here is derived from an EMBL/GenBank/DDBJ whole genome shotgun (WGS) entry which is preliminary data.</text>
</comment>
<evidence type="ECO:0000256" key="7">
    <source>
        <dbReference type="ARBA" id="ARBA00022723"/>
    </source>
</evidence>
<comment type="cofactor">
    <cofactor evidence="1">
        <name>heme b</name>
        <dbReference type="ChEBI" id="CHEBI:60344"/>
    </cofactor>
</comment>
<evidence type="ECO:0000256" key="6">
    <source>
        <dbReference type="ARBA" id="ARBA00022692"/>
    </source>
</evidence>
<dbReference type="Pfam" id="PF01292">
    <property type="entry name" value="Ni_hydr_CYTB"/>
    <property type="match status" value="1"/>
</dbReference>
<feature type="domain" description="Cytochrome b561 bacterial/Ni-hydrogenase" evidence="14">
    <location>
        <begin position="17"/>
        <end position="187"/>
    </location>
</feature>
<dbReference type="InterPro" id="IPR011577">
    <property type="entry name" value="Cyt_b561_bac/Ni-Hgenase"/>
</dbReference>
<keyword evidence="6 13" id="KW-0812">Transmembrane</keyword>
<feature type="transmembrane region" description="Helical" evidence="13">
    <location>
        <begin position="99"/>
        <end position="118"/>
    </location>
</feature>
<feature type="transmembrane region" description="Helical" evidence="13">
    <location>
        <begin position="23"/>
        <end position="43"/>
    </location>
</feature>
<keyword evidence="11 13" id="KW-0472">Membrane</keyword>
<evidence type="ECO:0000256" key="11">
    <source>
        <dbReference type="ARBA" id="ARBA00023136"/>
    </source>
</evidence>
<reference evidence="15 16" key="1">
    <citation type="submission" date="2023-07" db="EMBL/GenBank/DDBJ databases">
        <title>Sorghum-associated microbial communities from plants grown in Nebraska, USA.</title>
        <authorList>
            <person name="Schachtman D."/>
        </authorList>
    </citation>
    <scope>NUCLEOTIDE SEQUENCE [LARGE SCALE GENOMIC DNA]</scope>
    <source>
        <strain evidence="15 16">584</strain>
    </source>
</reference>
<dbReference type="InterPro" id="IPR052168">
    <property type="entry name" value="Cytochrome_b561_oxidase"/>
</dbReference>
<keyword evidence="4" id="KW-1003">Cell membrane</keyword>
<keyword evidence="5" id="KW-0349">Heme</keyword>